<accession>A0AAE3QT92</accession>
<gene>
    <name evidence="3" type="ORF">QNI16_18105</name>
</gene>
<name>A0AAE3QT92_9BACT</name>
<evidence type="ECO:0000313" key="3">
    <source>
        <dbReference type="EMBL" id="MDJ1482424.1"/>
    </source>
</evidence>
<evidence type="ECO:0000313" key="4">
    <source>
        <dbReference type="Proteomes" id="UP001241110"/>
    </source>
</evidence>
<organism evidence="3 4">
    <name type="scientific">Xanthocytophaga flava</name>
    <dbReference type="NCBI Taxonomy" id="3048013"/>
    <lineage>
        <taxon>Bacteria</taxon>
        <taxon>Pseudomonadati</taxon>
        <taxon>Bacteroidota</taxon>
        <taxon>Cytophagia</taxon>
        <taxon>Cytophagales</taxon>
        <taxon>Rhodocytophagaceae</taxon>
        <taxon>Xanthocytophaga</taxon>
    </lineage>
</organism>
<feature type="signal peptide" evidence="1">
    <location>
        <begin position="1"/>
        <end position="29"/>
    </location>
</feature>
<evidence type="ECO:0000256" key="1">
    <source>
        <dbReference type="SAM" id="SignalP"/>
    </source>
</evidence>
<sequence>MKAYTFFHPNFCRNLVGLFLFLCGSFSWAQSLQMAQSNGLVAYSETIEVPGVSKAQLIERAQNWLNSNKNTISFISEEMGMVSMGSEVPFTSEYTNKKASTDGRVVYVATLLIKDGIFMYEFNNFYHEANPKLPHPVDLGFVTVSGVENKELNKEWKQKDMESMRKQVDVSIQKNIDALKKALLNENLSFNFSVNGN</sequence>
<comment type="caution">
    <text evidence="3">The sequence shown here is derived from an EMBL/GenBank/DDBJ whole genome shotgun (WGS) entry which is preliminary data.</text>
</comment>
<keyword evidence="1" id="KW-0732">Signal</keyword>
<feature type="domain" description="DUF4468" evidence="2">
    <location>
        <begin position="43"/>
        <end position="127"/>
    </location>
</feature>
<evidence type="ECO:0000259" key="2">
    <source>
        <dbReference type="Pfam" id="PF14730"/>
    </source>
</evidence>
<dbReference type="AlphaFoldDB" id="A0AAE3QT92"/>
<proteinExistence type="predicted"/>
<dbReference type="RefSeq" id="WP_313981529.1">
    <property type="nucleotide sequence ID" value="NZ_JASJOS010000007.1"/>
</dbReference>
<protein>
    <submittedName>
        <fullName evidence="3">DUF4468 domain-containing protein</fullName>
    </submittedName>
</protein>
<dbReference type="Gene3D" id="3.30.530.80">
    <property type="match status" value="1"/>
</dbReference>
<dbReference type="EMBL" id="JASJOS010000007">
    <property type="protein sequence ID" value="MDJ1482424.1"/>
    <property type="molecule type" value="Genomic_DNA"/>
</dbReference>
<dbReference type="Pfam" id="PF14730">
    <property type="entry name" value="DUF4468"/>
    <property type="match status" value="1"/>
</dbReference>
<dbReference type="InterPro" id="IPR027823">
    <property type="entry name" value="DUF4468"/>
</dbReference>
<dbReference type="Proteomes" id="UP001241110">
    <property type="component" value="Unassembled WGS sequence"/>
</dbReference>
<reference evidence="3" key="1">
    <citation type="submission" date="2023-05" db="EMBL/GenBank/DDBJ databases">
        <authorList>
            <person name="Zhang X."/>
        </authorList>
    </citation>
    <scope>NUCLEOTIDE SEQUENCE</scope>
    <source>
        <strain evidence="3">YF14B1</strain>
    </source>
</reference>
<feature type="chain" id="PRO_5042059377" evidence="1">
    <location>
        <begin position="30"/>
        <end position="197"/>
    </location>
</feature>